<dbReference type="GO" id="GO:0016722">
    <property type="term" value="F:oxidoreductase activity, acting on metal ions"/>
    <property type="evidence" value="ECO:0007669"/>
    <property type="project" value="InterPro"/>
</dbReference>
<dbReference type="AlphaFoldDB" id="A0A5D4H6D3"/>
<accession>A0A5D4H6D3</accession>
<gene>
    <name evidence="4" type="ORF">FXV77_11645</name>
</gene>
<dbReference type="InterPro" id="IPR012347">
    <property type="entry name" value="Ferritin-like"/>
</dbReference>
<evidence type="ECO:0000313" key="4">
    <source>
        <dbReference type="EMBL" id="TYR35852.1"/>
    </source>
</evidence>
<reference evidence="4 5" key="1">
    <citation type="submission" date="2019-08" db="EMBL/GenBank/DDBJ databases">
        <title>Phlebobacter frassis gen. nov. sp. nov., a new member of family Sphingobacteriaceae isolated from sand fly rearing media.</title>
        <authorList>
            <person name="Kakumanu M.L."/>
            <person name="Marayati B.F."/>
            <person name="Wada-Katsumata A."/>
            <person name="Wasserberg G."/>
            <person name="Schal C."/>
            <person name="Apperson C.S."/>
            <person name="Ponnusamy L."/>
        </authorList>
    </citation>
    <scope>NUCLEOTIDE SEQUENCE [LARGE SCALE GENOMIC DNA]</scope>
    <source>
        <strain evidence="4 5">SSI9</strain>
    </source>
</reference>
<evidence type="ECO:0000256" key="2">
    <source>
        <dbReference type="RuleBase" id="RU003875"/>
    </source>
</evidence>
<dbReference type="InterPro" id="IPR008331">
    <property type="entry name" value="Ferritin_DPS_dom"/>
</dbReference>
<dbReference type="GO" id="GO:0008199">
    <property type="term" value="F:ferric iron binding"/>
    <property type="evidence" value="ECO:0007669"/>
    <property type="project" value="InterPro"/>
</dbReference>
<sequence>MEETTVLERALASSSDIGIKEKDTQAVATILNKLLADEHVLYVKIRNAHWNVEGPDFHAQHLFFEGLYGELAETIDDIAERVRSIGHYAVGTMKEFLKLTQLTEMRYQKNDSQGFIKELLSDYEAIIIHIREQLETVGEKHKDAGTEDFLVGIMEAHEKTAWMLRAHLR</sequence>
<dbReference type="PIRSF" id="PIRSF005900">
    <property type="entry name" value="Dps"/>
    <property type="match status" value="1"/>
</dbReference>
<dbReference type="InterPro" id="IPR023188">
    <property type="entry name" value="DPS_DNA-bd_CS"/>
</dbReference>
<feature type="domain" description="Ferritin/DPS" evidence="3">
    <location>
        <begin position="30"/>
        <end position="169"/>
    </location>
</feature>
<dbReference type="EMBL" id="VTAV01000007">
    <property type="protein sequence ID" value="TYR35852.1"/>
    <property type="molecule type" value="Genomic_DNA"/>
</dbReference>
<dbReference type="Pfam" id="PF00210">
    <property type="entry name" value="Ferritin"/>
    <property type="match status" value="1"/>
</dbReference>
<dbReference type="SUPFAM" id="SSF47240">
    <property type="entry name" value="Ferritin-like"/>
    <property type="match status" value="1"/>
</dbReference>
<keyword evidence="5" id="KW-1185">Reference proteome</keyword>
<dbReference type="PANTHER" id="PTHR42932:SF3">
    <property type="entry name" value="DNA PROTECTION DURING STARVATION PROTEIN"/>
    <property type="match status" value="1"/>
</dbReference>
<dbReference type="CDD" id="cd01043">
    <property type="entry name" value="DPS"/>
    <property type="match status" value="1"/>
</dbReference>
<dbReference type="InterPro" id="IPR002177">
    <property type="entry name" value="DPS_DNA-bd"/>
</dbReference>
<dbReference type="Proteomes" id="UP000322362">
    <property type="component" value="Unassembled WGS sequence"/>
</dbReference>
<proteinExistence type="inferred from homology"/>
<dbReference type="PRINTS" id="PR01346">
    <property type="entry name" value="HELNAPAPROT"/>
</dbReference>
<evidence type="ECO:0000259" key="3">
    <source>
        <dbReference type="Pfam" id="PF00210"/>
    </source>
</evidence>
<comment type="caution">
    <text evidence="4">The sequence shown here is derived from an EMBL/GenBank/DDBJ whole genome shotgun (WGS) entry which is preliminary data.</text>
</comment>
<dbReference type="PANTHER" id="PTHR42932">
    <property type="entry name" value="GENERAL STRESS PROTEIN 20U"/>
    <property type="match status" value="1"/>
</dbReference>
<dbReference type="InterPro" id="IPR009078">
    <property type="entry name" value="Ferritin-like_SF"/>
</dbReference>
<comment type="similarity">
    <text evidence="1 2">Belongs to the Dps family.</text>
</comment>
<dbReference type="PROSITE" id="PS00819">
    <property type="entry name" value="DPS_2"/>
    <property type="match status" value="1"/>
</dbReference>
<dbReference type="Gene3D" id="1.20.1260.10">
    <property type="match status" value="1"/>
</dbReference>
<evidence type="ECO:0000256" key="1">
    <source>
        <dbReference type="ARBA" id="ARBA00009497"/>
    </source>
</evidence>
<name>A0A5D4H6D3_9SPHI</name>
<organism evidence="4 5">
    <name type="scientific">Sphingobacterium phlebotomi</name>
    <dbReference type="NCBI Taxonomy" id="2605433"/>
    <lineage>
        <taxon>Bacteria</taxon>
        <taxon>Pseudomonadati</taxon>
        <taxon>Bacteroidota</taxon>
        <taxon>Sphingobacteriia</taxon>
        <taxon>Sphingobacteriales</taxon>
        <taxon>Sphingobacteriaceae</taxon>
        <taxon>Sphingobacterium</taxon>
    </lineage>
</organism>
<evidence type="ECO:0000313" key="5">
    <source>
        <dbReference type="Proteomes" id="UP000322362"/>
    </source>
</evidence>
<protein>
    <submittedName>
        <fullName evidence="4">DNA starvation/stationary phase protection protein</fullName>
    </submittedName>
</protein>